<evidence type="ECO:0000256" key="2">
    <source>
        <dbReference type="ARBA" id="ARBA00007650"/>
    </source>
</evidence>
<evidence type="ECO:0000256" key="9">
    <source>
        <dbReference type="ARBA" id="ARBA00023010"/>
    </source>
</evidence>
<dbReference type="PANTHER" id="PTHR30612">
    <property type="entry name" value="SECA INNER MEMBRANE COMPONENT OF SEC PROTEIN SECRETION SYSTEM"/>
    <property type="match status" value="1"/>
</dbReference>
<keyword evidence="9 11" id="KW-0811">Translocation</keyword>
<accession>A0ABX2F0K4</accession>
<evidence type="ECO:0000256" key="8">
    <source>
        <dbReference type="ARBA" id="ARBA00022967"/>
    </source>
</evidence>
<dbReference type="InterPro" id="IPR044722">
    <property type="entry name" value="SecA_SF2_C"/>
</dbReference>
<keyword evidence="6 11" id="KW-0067">ATP-binding</keyword>
<feature type="compositionally biased region" description="Low complexity" evidence="13">
    <location>
        <begin position="1012"/>
        <end position="1036"/>
    </location>
</feature>
<keyword evidence="7 11" id="KW-0653">Protein transport</keyword>
<evidence type="ECO:0000256" key="11">
    <source>
        <dbReference type="HAMAP-Rule" id="MF_01382"/>
    </source>
</evidence>
<feature type="domain" description="Helicase ATP-binding" evidence="14">
    <location>
        <begin position="86"/>
        <end position="244"/>
    </location>
</feature>
<dbReference type="InterPro" id="IPR014001">
    <property type="entry name" value="Helicase_ATP-bd"/>
</dbReference>
<keyword evidence="4 11" id="KW-1003">Cell membrane</keyword>
<dbReference type="SUPFAM" id="SSF52540">
    <property type="entry name" value="P-loop containing nucleoside triphosphate hydrolases"/>
    <property type="match status" value="3"/>
</dbReference>
<protein>
    <recommendedName>
        <fullName evidence="11 12">Protein translocase subunit SecA</fullName>
        <ecNumber evidence="11">7.4.2.8</ecNumber>
    </recommendedName>
</protein>
<dbReference type="InterPro" id="IPR000185">
    <property type="entry name" value="SecA"/>
</dbReference>
<dbReference type="HAMAP" id="MF_01382">
    <property type="entry name" value="SecA"/>
    <property type="match status" value="1"/>
</dbReference>
<dbReference type="EMBL" id="JAAATY010000004">
    <property type="protein sequence ID" value="NRN64825.1"/>
    <property type="molecule type" value="Genomic_DNA"/>
</dbReference>
<dbReference type="Pfam" id="PF01043">
    <property type="entry name" value="SecA_PP_bind"/>
    <property type="match status" value="1"/>
</dbReference>
<dbReference type="CDD" id="cd18803">
    <property type="entry name" value="SF2_C_secA"/>
    <property type="match status" value="1"/>
</dbReference>
<proteinExistence type="inferred from homology"/>
<comment type="subunit">
    <text evidence="11">Monomer and homodimer. Part of the essential Sec protein translocation apparatus which comprises SecA, SecYEG and auxiliary proteins SecDF. Other proteins may also be involved.</text>
</comment>
<dbReference type="PANTHER" id="PTHR30612:SF0">
    <property type="entry name" value="CHLOROPLAST PROTEIN-TRANSPORTING ATPASE"/>
    <property type="match status" value="1"/>
</dbReference>
<comment type="similarity">
    <text evidence="2 11 12">Belongs to the SecA family.</text>
</comment>
<keyword evidence="3 11" id="KW-0813">Transport</keyword>
<keyword evidence="10 11" id="KW-0472">Membrane</keyword>
<evidence type="ECO:0000259" key="14">
    <source>
        <dbReference type="PROSITE" id="PS51192"/>
    </source>
</evidence>
<dbReference type="NCBIfam" id="NF009538">
    <property type="entry name" value="PRK12904.1"/>
    <property type="match status" value="1"/>
</dbReference>
<dbReference type="InterPro" id="IPR011115">
    <property type="entry name" value="SecA_DEAD"/>
</dbReference>
<evidence type="ECO:0000313" key="17">
    <source>
        <dbReference type="Proteomes" id="UP000763557"/>
    </source>
</evidence>
<dbReference type="Gene3D" id="3.40.50.300">
    <property type="entry name" value="P-loop containing nucleotide triphosphate hydrolases"/>
    <property type="match status" value="3"/>
</dbReference>
<dbReference type="PROSITE" id="PS51196">
    <property type="entry name" value="SECA_MOTOR_DEAD"/>
    <property type="match status" value="1"/>
</dbReference>
<organism evidence="16 17">
    <name type="scientific">Kibdelosporangium persicum</name>
    <dbReference type="NCBI Taxonomy" id="2698649"/>
    <lineage>
        <taxon>Bacteria</taxon>
        <taxon>Bacillati</taxon>
        <taxon>Actinomycetota</taxon>
        <taxon>Actinomycetes</taxon>
        <taxon>Pseudonocardiales</taxon>
        <taxon>Pseudonocardiaceae</taxon>
        <taxon>Kibdelosporangium</taxon>
    </lineage>
</organism>
<feature type="binding site" evidence="11">
    <location>
        <begin position="102"/>
        <end position="106"/>
    </location>
    <ligand>
        <name>ATP</name>
        <dbReference type="ChEBI" id="CHEBI:30616"/>
    </ligand>
</feature>
<dbReference type="SMART" id="SM00957">
    <property type="entry name" value="SecA_DEAD"/>
    <property type="match status" value="1"/>
</dbReference>
<keyword evidence="17" id="KW-1185">Reference proteome</keyword>
<dbReference type="InterPro" id="IPR014018">
    <property type="entry name" value="SecA_motor_DEAD"/>
</dbReference>
<evidence type="ECO:0000256" key="5">
    <source>
        <dbReference type="ARBA" id="ARBA00022741"/>
    </source>
</evidence>
<evidence type="ECO:0000313" key="16">
    <source>
        <dbReference type="EMBL" id="NRN64825.1"/>
    </source>
</evidence>
<evidence type="ECO:0000256" key="12">
    <source>
        <dbReference type="RuleBase" id="RU003874"/>
    </source>
</evidence>
<dbReference type="Gene3D" id="3.90.1440.10">
    <property type="entry name" value="SecA, preprotein cross-linking domain"/>
    <property type="match status" value="1"/>
</dbReference>
<dbReference type="InterPro" id="IPR020937">
    <property type="entry name" value="SecA_CS"/>
</dbReference>
<dbReference type="InterPro" id="IPR036670">
    <property type="entry name" value="SecA_X-link_sf"/>
</dbReference>
<dbReference type="PROSITE" id="PS51192">
    <property type="entry name" value="HELICASE_ATP_BIND_1"/>
    <property type="match status" value="1"/>
</dbReference>
<keyword evidence="11" id="KW-0963">Cytoplasm</keyword>
<dbReference type="Proteomes" id="UP000763557">
    <property type="component" value="Unassembled WGS sequence"/>
</dbReference>
<dbReference type="Pfam" id="PF07517">
    <property type="entry name" value="SecA_DEAD"/>
    <property type="match status" value="1"/>
</dbReference>
<dbReference type="InterPro" id="IPR027417">
    <property type="entry name" value="P-loop_NTPase"/>
</dbReference>
<dbReference type="CDD" id="cd09300">
    <property type="entry name" value="DEAD-like_helicase_C"/>
    <property type="match status" value="1"/>
</dbReference>
<dbReference type="CDD" id="cd17928">
    <property type="entry name" value="DEXDc_SecA"/>
    <property type="match status" value="1"/>
</dbReference>
<dbReference type="InterPro" id="IPR011116">
    <property type="entry name" value="SecA_Wing/Scaffold"/>
</dbReference>
<dbReference type="InterPro" id="IPR036266">
    <property type="entry name" value="SecA_Wing/Scaffold_sf"/>
</dbReference>
<feature type="region of interest" description="Disordered" evidence="13">
    <location>
        <begin position="1005"/>
        <end position="1116"/>
    </location>
</feature>
<evidence type="ECO:0000256" key="6">
    <source>
        <dbReference type="ARBA" id="ARBA00022840"/>
    </source>
</evidence>
<evidence type="ECO:0000259" key="15">
    <source>
        <dbReference type="PROSITE" id="PS51196"/>
    </source>
</evidence>
<feature type="binding site" evidence="11">
    <location>
        <position position="84"/>
    </location>
    <ligand>
        <name>ATP</name>
        <dbReference type="ChEBI" id="CHEBI:30616"/>
    </ligand>
</feature>
<evidence type="ECO:0000256" key="7">
    <source>
        <dbReference type="ARBA" id="ARBA00022927"/>
    </source>
</evidence>
<feature type="binding site" evidence="11">
    <location>
        <position position="491"/>
    </location>
    <ligand>
        <name>ATP</name>
        <dbReference type="ChEBI" id="CHEBI:30616"/>
    </ligand>
</feature>
<feature type="domain" description="SecA family profile" evidence="15">
    <location>
        <begin position="1"/>
        <end position="786"/>
    </location>
</feature>
<gene>
    <name evidence="11" type="primary">secA</name>
    <name evidence="16" type="ORF">GC106_20310</name>
</gene>
<comment type="function">
    <text evidence="11">Part of the Sec protein translocase complex. Interacts with the SecYEG preprotein conducting channel. Has a central role in coupling the hydrolysis of ATP to the transfer of proteins into and across the cell membrane, serving as an ATP-driven molecular motor driving the stepwise translocation of polypeptide chains across the membrane.</text>
</comment>
<evidence type="ECO:0000256" key="1">
    <source>
        <dbReference type="ARBA" id="ARBA00004170"/>
    </source>
</evidence>
<dbReference type="Pfam" id="PF21090">
    <property type="entry name" value="P-loop_SecA"/>
    <property type="match status" value="2"/>
</dbReference>
<dbReference type="SUPFAM" id="SSF81767">
    <property type="entry name" value="Pre-protein crosslinking domain of SecA"/>
    <property type="match status" value="1"/>
</dbReference>
<evidence type="ECO:0000256" key="10">
    <source>
        <dbReference type="ARBA" id="ARBA00023136"/>
    </source>
</evidence>
<dbReference type="RefSeq" id="WP_173127627.1">
    <property type="nucleotide sequence ID" value="NZ_JAAATY010000004.1"/>
</dbReference>
<comment type="caution">
    <text evidence="16">The sequence shown here is derived from an EMBL/GenBank/DDBJ whole genome shotgun (WGS) entry which is preliminary data.</text>
</comment>
<dbReference type="Pfam" id="PF07516">
    <property type="entry name" value="SecA_SW"/>
    <property type="match status" value="1"/>
</dbReference>
<dbReference type="Gene3D" id="1.10.3060.10">
    <property type="entry name" value="Helical scaffold and wing domains of SecA"/>
    <property type="match status" value="1"/>
</dbReference>
<dbReference type="NCBIfam" id="TIGR00963">
    <property type="entry name" value="secA"/>
    <property type="match status" value="1"/>
</dbReference>
<feature type="compositionally biased region" description="Basic residues" evidence="13">
    <location>
        <begin position="1106"/>
        <end position="1116"/>
    </location>
</feature>
<evidence type="ECO:0000256" key="3">
    <source>
        <dbReference type="ARBA" id="ARBA00022448"/>
    </source>
</evidence>
<dbReference type="InterPro" id="IPR011130">
    <property type="entry name" value="SecA_preprotein_X-link_dom"/>
</dbReference>
<dbReference type="EC" id="7.4.2.8" evidence="11"/>
<comment type="subcellular location">
    <subcellularLocation>
        <location evidence="11">Cell membrane</location>
        <topology evidence="11">Peripheral membrane protein</topology>
        <orientation evidence="11">Cytoplasmic side</orientation>
    </subcellularLocation>
    <subcellularLocation>
        <location evidence="11">Cytoplasm</location>
    </subcellularLocation>
    <subcellularLocation>
        <location evidence="1">Membrane</location>
        <topology evidence="1">Peripheral membrane protein</topology>
    </subcellularLocation>
    <text evidence="11">Distribution is 50-50.</text>
</comment>
<dbReference type="PROSITE" id="PS01312">
    <property type="entry name" value="SECA"/>
    <property type="match status" value="1"/>
</dbReference>
<dbReference type="SUPFAM" id="SSF81886">
    <property type="entry name" value="Helical scaffold and wing domains of SecA"/>
    <property type="match status" value="1"/>
</dbReference>
<evidence type="ECO:0000256" key="4">
    <source>
        <dbReference type="ARBA" id="ARBA00022475"/>
    </source>
</evidence>
<keyword evidence="5 11" id="KW-0547">Nucleotide-binding</keyword>
<keyword evidence="8 11" id="KW-1278">Translocase</keyword>
<dbReference type="SMART" id="SM00958">
    <property type="entry name" value="SecA_PP_bind"/>
    <property type="match status" value="1"/>
</dbReference>
<sequence>MVLARILRAGEGKTLKRLRNIKDHINALEEDVVHLTDDELRAKTAEFKSRHQEGEDLDDLLPEAFAVAREAAKRVLNQRHYDVQIMGGAALHLGMVAEMKTGEGKTLTCVLPAYLNAIAGRGVHVVTVNDYLVERDAEWMGRVHRFLGLTVGTILSEKTPEQRREAYQADITYGTNNEFGFDYLRDNMAWSLDECVQREHFYAIVDEVDSILIDEARTPLIISGPADQSSRWYQEFARMAPLMRRDIHYEVDERKRTVGVTEAGVALVEDQLGIENLYESANTPLVGYLNNALKAKELFKRDKDYIVRNGEVLIVDEFTGRVLAGRRYNEGMHQAIEAKERVEIKAENQTLATITLQNYFRLYEKLAGMTGTAQTEAAELHQTYKLPVVPIPPNKPNVRKDHPDLIYKTEQAKFEAVAEDIAERHEKGQPVLVGTTSVERSEYLSKLLLKMGIPHEVLNAKNHRREAAIIAQAGQKGAVTIATNMAGRGTDIVLGGGEIHVEHDEDVPEEEREGDLAGDPAHVQAHRIATERAEEKARSAAERDTKPIATAAQEEALGNLGKVLREVLNATDQVAEQKALAARVGGGGKVEEIYFKRRDTAFDQLTEKVRGGVERVLRQHRDLPTDGLADKAADEALDVVKKQTERSSKRDRGVDEAKREAKLEEAVSAAVYDVVHSSIYEKQFEAVRGSMFDQKVYDATYAEAYETASASRKEIAELGGLYVLGTERHESRRIDNQLRGRSGRQGDPGESRFYLSLGDELMRRFNAAMVERVMTTLRVPDDLPIEAKMVTRAIKSAQTQVEQQNFEIRKNVLKYDDVMNEQRKVIYAERRKILEGDDVRPEVERMMHDVISDYIDQETADGYAEDWDHKRLWAAFKQLYPVKVTWEEIAEDDDADLDAEHLKQVVGEDIMRAYHAREAEIDGQFGEGTMRDLERRILLSVLDRKWREHLYEMDYLKEGIGLRAMAQRDPLIEYQREGYDMFQSMLDGLKEETVQHLFTVRIEAEAPPQQPQQPAEVPAAFARAAEAAQQAQRQPGNGNGQQGRHRLQDPAPEQSQIPPALRGGQQRLSYSGPSEDGGVESHTEAADDGTGQSGTRRERRAAARANAKKGRKGPRR</sequence>
<name>A0ABX2F0K4_9PSEU</name>
<comment type="catalytic activity">
    <reaction evidence="11">
        <text>ATP + H2O + cellular proteinSide 1 = ADP + phosphate + cellular proteinSide 2.</text>
        <dbReference type="EC" id="7.4.2.8"/>
    </reaction>
</comment>
<reference evidence="16 17" key="1">
    <citation type="submission" date="2020-01" db="EMBL/GenBank/DDBJ databases">
        <title>Kibdelosporangium persica a novel Actinomycetes from a hot desert in Iran.</title>
        <authorList>
            <person name="Safaei N."/>
            <person name="Zaburannyi N."/>
            <person name="Mueller R."/>
            <person name="Wink J."/>
        </authorList>
    </citation>
    <scope>NUCLEOTIDE SEQUENCE [LARGE SCALE GENOMIC DNA]</scope>
    <source>
        <strain evidence="16 17">4NS15</strain>
    </source>
</reference>
<dbReference type="PRINTS" id="PR00906">
    <property type="entry name" value="SECA"/>
</dbReference>
<evidence type="ECO:0000256" key="13">
    <source>
        <dbReference type="SAM" id="MobiDB-lite"/>
    </source>
</evidence>